<name>A0A845MAE5_9RHOB</name>
<feature type="transmembrane region" description="Helical" evidence="1">
    <location>
        <begin position="6"/>
        <end position="26"/>
    </location>
</feature>
<protein>
    <submittedName>
        <fullName evidence="2">Uncharacterized protein</fullName>
    </submittedName>
</protein>
<sequence>MPLPLAPIALYAVTCGGVALASYRLARRVEPGRRDQRAEDALDDVAEGMTVRREPEQVSATGRLRRVFRFGTTGPALEVDATALGRVKFRKV</sequence>
<keyword evidence="3" id="KW-1185">Reference proteome</keyword>
<evidence type="ECO:0000313" key="2">
    <source>
        <dbReference type="EMBL" id="MZR15307.1"/>
    </source>
</evidence>
<comment type="caution">
    <text evidence="2">The sequence shown here is derived from an EMBL/GenBank/DDBJ whole genome shotgun (WGS) entry which is preliminary data.</text>
</comment>
<accession>A0A845MAE5</accession>
<keyword evidence="1" id="KW-1133">Transmembrane helix</keyword>
<dbReference type="EMBL" id="WTUX01000022">
    <property type="protein sequence ID" value="MZR15307.1"/>
    <property type="molecule type" value="Genomic_DNA"/>
</dbReference>
<evidence type="ECO:0000256" key="1">
    <source>
        <dbReference type="SAM" id="Phobius"/>
    </source>
</evidence>
<dbReference type="Proteomes" id="UP000467322">
    <property type="component" value="Unassembled WGS sequence"/>
</dbReference>
<proteinExistence type="predicted"/>
<organism evidence="2 3">
    <name type="scientific">Maritimibacter harenae</name>
    <dbReference type="NCBI Taxonomy" id="2606218"/>
    <lineage>
        <taxon>Bacteria</taxon>
        <taxon>Pseudomonadati</taxon>
        <taxon>Pseudomonadota</taxon>
        <taxon>Alphaproteobacteria</taxon>
        <taxon>Rhodobacterales</taxon>
        <taxon>Roseobacteraceae</taxon>
        <taxon>Maritimibacter</taxon>
    </lineage>
</organism>
<reference evidence="2 3" key="1">
    <citation type="submission" date="2019-12" db="EMBL/GenBank/DDBJ databases">
        <title>Maritimibacter sp. nov. sp. isolated from sea sand.</title>
        <authorList>
            <person name="Kim J."/>
            <person name="Jeong S.E."/>
            <person name="Jung H.S."/>
            <person name="Jeon C.O."/>
        </authorList>
    </citation>
    <scope>NUCLEOTIDE SEQUENCE [LARGE SCALE GENOMIC DNA]</scope>
    <source>
        <strain evidence="2 3">DP07</strain>
    </source>
</reference>
<gene>
    <name evidence="2" type="ORF">GQE99_19990</name>
</gene>
<keyword evidence="1" id="KW-0472">Membrane</keyword>
<dbReference type="AlphaFoldDB" id="A0A845MAE5"/>
<dbReference type="RefSeq" id="WP_161353720.1">
    <property type="nucleotide sequence ID" value="NZ_WTUX01000022.1"/>
</dbReference>
<evidence type="ECO:0000313" key="3">
    <source>
        <dbReference type="Proteomes" id="UP000467322"/>
    </source>
</evidence>
<keyword evidence="1" id="KW-0812">Transmembrane</keyword>